<dbReference type="PANTHER" id="PTHR30173:SF43">
    <property type="entry name" value="ECF RNA POLYMERASE SIGMA FACTOR SIGI-RELATED"/>
    <property type="match status" value="1"/>
</dbReference>
<name>A0A150PQJ6_SORCE</name>
<accession>A0A150PQJ6</accession>
<evidence type="ECO:0000313" key="5">
    <source>
        <dbReference type="Proteomes" id="UP000075420"/>
    </source>
</evidence>
<organism evidence="4 5">
    <name type="scientific">Sorangium cellulosum</name>
    <name type="common">Polyangium cellulosum</name>
    <dbReference type="NCBI Taxonomy" id="56"/>
    <lineage>
        <taxon>Bacteria</taxon>
        <taxon>Pseudomonadati</taxon>
        <taxon>Myxococcota</taxon>
        <taxon>Polyangia</taxon>
        <taxon>Polyangiales</taxon>
        <taxon>Polyangiaceae</taxon>
        <taxon>Sorangium</taxon>
    </lineage>
</organism>
<dbReference type="SUPFAM" id="SSF54427">
    <property type="entry name" value="NTF2-like"/>
    <property type="match status" value="1"/>
</dbReference>
<dbReference type="GO" id="GO:0016987">
    <property type="term" value="F:sigma factor activity"/>
    <property type="evidence" value="ECO:0007669"/>
    <property type="project" value="InterPro"/>
</dbReference>
<dbReference type="Gene3D" id="1.10.1740.10">
    <property type="match status" value="1"/>
</dbReference>
<evidence type="ECO:0000256" key="1">
    <source>
        <dbReference type="ARBA" id="ARBA00011344"/>
    </source>
</evidence>
<evidence type="ECO:0000259" key="3">
    <source>
        <dbReference type="Pfam" id="PF08281"/>
    </source>
</evidence>
<proteinExistence type="predicted"/>
<dbReference type="InterPro" id="IPR052704">
    <property type="entry name" value="ECF_Sigma-70_Domain"/>
</dbReference>
<dbReference type="NCBIfam" id="NF007214">
    <property type="entry name" value="PRK09636.1"/>
    <property type="match status" value="1"/>
</dbReference>
<dbReference type="NCBIfam" id="TIGR02937">
    <property type="entry name" value="sigma70-ECF"/>
    <property type="match status" value="1"/>
</dbReference>
<dbReference type="GO" id="GO:0003677">
    <property type="term" value="F:DNA binding"/>
    <property type="evidence" value="ECO:0007669"/>
    <property type="project" value="InterPro"/>
</dbReference>
<dbReference type="SUPFAM" id="SSF88946">
    <property type="entry name" value="Sigma2 domain of RNA polymerase sigma factors"/>
    <property type="match status" value="1"/>
</dbReference>
<dbReference type="GO" id="GO:0006352">
    <property type="term" value="P:DNA-templated transcription initiation"/>
    <property type="evidence" value="ECO:0007669"/>
    <property type="project" value="InterPro"/>
</dbReference>
<dbReference type="InterPro" id="IPR013325">
    <property type="entry name" value="RNA_pol_sigma_r2"/>
</dbReference>
<dbReference type="SUPFAM" id="SSF88659">
    <property type="entry name" value="Sigma3 and sigma4 domains of RNA polymerase sigma factors"/>
    <property type="match status" value="1"/>
</dbReference>
<dbReference type="Pfam" id="PF08281">
    <property type="entry name" value="Sigma70_r4_2"/>
    <property type="match status" value="1"/>
</dbReference>
<dbReference type="EMBL" id="JELY01000805">
    <property type="protein sequence ID" value="KYF58031.1"/>
    <property type="molecule type" value="Genomic_DNA"/>
</dbReference>
<dbReference type="AlphaFoldDB" id="A0A150PQJ6"/>
<dbReference type="InterPro" id="IPR007627">
    <property type="entry name" value="RNA_pol_sigma70_r2"/>
</dbReference>
<dbReference type="InterPro" id="IPR013249">
    <property type="entry name" value="RNA_pol_sigma70_r4_t2"/>
</dbReference>
<comment type="subunit">
    <text evidence="1">Interacts transiently with the RNA polymerase catalytic core formed by RpoA, RpoB, RpoC and RpoZ (2 alpha, 1 beta, 1 beta' and 1 omega subunit) to form the RNA polymerase holoenzyme that can initiate transcription.</text>
</comment>
<dbReference type="PANTHER" id="PTHR30173">
    <property type="entry name" value="SIGMA 19 FACTOR"/>
    <property type="match status" value="1"/>
</dbReference>
<gene>
    <name evidence="4" type="ORF">BE08_43870</name>
</gene>
<feature type="domain" description="RNA polymerase sigma factor 70 region 4 type 2" evidence="3">
    <location>
        <begin position="109"/>
        <end position="159"/>
    </location>
</feature>
<dbReference type="Gene3D" id="1.10.10.10">
    <property type="entry name" value="Winged helix-like DNA-binding domain superfamily/Winged helix DNA-binding domain"/>
    <property type="match status" value="1"/>
</dbReference>
<dbReference type="InterPro" id="IPR036388">
    <property type="entry name" value="WH-like_DNA-bd_sf"/>
</dbReference>
<sequence>MEQRDDAAAFEAARPTLLGLAYRILGSRAEAEDAVQDTYLKWQAADRGAIENPASWLTTLCTRRCIDLLRSARHARVDYVGTWLPEPVETPADLDPGEKLSLASSLQTAFLLVLERLAPKERAAYLLHEIFDVPYPEVAAALGLQEPACRKLVSRARANIAQSKARHATPPDRQERLLAAFQAAVASGGTDGLAALLSDDIELCADGGGKVPTVLHVLRGKAEVLDFIGRALHDYWSPYAWSATDINGARGVVLRKGGAVEACVSFAYDEHGAATNIYIVRNPDKLARLGAEGPGPLDGARRTR</sequence>
<dbReference type="Gene3D" id="3.10.450.50">
    <property type="match status" value="1"/>
</dbReference>
<dbReference type="InterPro" id="IPR013324">
    <property type="entry name" value="RNA_pol_sigma_r3/r4-like"/>
</dbReference>
<comment type="caution">
    <text evidence="4">The sequence shown here is derived from an EMBL/GenBank/DDBJ whole genome shotgun (WGS) entry which is preliminary data.</text>
</comment>
<protein>
    <submittedName>
        <fullName evidence="4">RNA polymerase subunit sigma-24</fullName>
    </submittedName>
</protein>
<reference evidence="4 5" key="1">
    <citation type="submission" date="2014-02" db="EMBL/GenBank/DDBJ databases">
        <title>The small core and large imbalanced accessory genome model reveals a collaborative survival strategy of Sorangium cellulosum strains in nature.</title>
        <authorList>
            <person name="Han K."/>
            <person name="Peng R."/>
            <person name="Blom J."/>
            <person name="Li Y.-Z."/>
        </authorList>
    </citation>
    <scope>NUCLEOTIDE SEQUENCE [LARGE SCALE GENOMIC DNA]</scope>
    <source>
        <strain evidence="4 5">So0157-25</strain>
    </source>
</reference>
<dbReference type="Proteomes" id="UP000075420">
    <property type="component" value="Unassembled WGS sequence"/>
</dbReference>
<dbReference type="InterPro" id="IPR032710">
    <property type="entry name" value="NTF2-like_dom_sf"/>
</dbReference>
<dbReference type="Pfam" id="PF04542">
    <property type="entry name" value="Sigma70_r2"/>
    <property type="match status" value="1"/>
</dbReference>
<feature type="domain" description="RNA polymerase sigma-70 region 2" evidence="2">
    <location>
        <begin position="10"/>
        <end position="73"/>
    </location>
</feature>
<dbReference type="InterPro" id="IPR014284">
    <property type="entry name" value="RNA_pol_sigma-70_dom"/>
</dbReference>
<evidence type="ECO:0000259" key="2">
    <source>
        <dbReference type="Pfam" id="PF04542"/>
    </source>
</evidence>
<evidence type="ECO:0000313" key="4">
    <source>
        <dbReference type="EMBL" id="KYF58031.1"/>
    </source>
</evidence>